<keyword evidence="1" id="KW-1133">Transmembrane helix</keyword>
<dbReference type="PROSITE" id="PS51257">
    <property type="entry name" value="PROKAR_LIPOPROTEIN"/>
    <property type="match status" value="1"/>
</dbReference>
<dbReference type="AlphaFoldDB" id="A0A0S2I0V9"/>
<dbReference type="EMBL" id="CP013118">
    <property type="protein sequence ID" value="ALO15879.1"/>
    <property type="molecule type" value="Genomic_DNA"/>
</dbReference>
<keyword evidence="1" id="KW-0472">Membrane</keyword>
<sequence>MKRITISLLVISISIILAGCATIVSGSKQSVKIYSTPSNAKVSINNVVVGNTPLTKQISRKEESVLIKIELDGYETYTTSLERKFNAWFIGNIVFGGLIGIIIDPITGAIYKFEPKEINAKLTEDEVEGIGYLDKNDIYIKLAKNSDCSDLEKIGELQPVE</sequence>
<feature type="transmembrane region" description="Helical" evidence="1">
    <location>
        <begin position="87"/>
        <end position="111"/>
    </location>
</feature>
<evidence type="ECO:0000313" key="4">
    <source>
        <dbReference type="Proteomes" id="UP000064893"/>
    </source>
</evidence>
<feature type="domain" description="PEGA" evidence="2">
    <location>
        <begin position="30"/>
        <end position="80"/>
    </location>
</feature>
<reference evidence="3 4" key="1">
    <citation type="submission" date="2015-11" db="EMBL/GenBank/DDBJ databases">
        <title>Description and complete genome sequence of a novel strain predominating in hypersaline microbial mats and representing a new family of the Bacteriodetes phylum.</title>
        <authorList>
            <person name="Spring S."/>
            <person name="Bunk B."/>
            <person name="Sproer C."/>
            <person name="Klenk H.-P."/>
        </authorList>
    </citation>
    <scope>NUCLEOTIDE SEQUENCE [LARGE SCALE GENOMIC DNA]</scope>
    <source>
        <strain evidence="3 4">L21-Spi-D4</strain>
    </source>
</reference>
<dbReference type="STRING" id="1307839.L21SP5_02246"/>
<dbReference type="Pfam" id="PF08308">
    <property type="entry name" value="PEGA"/>
    <property type="match status" value="1"/>
</dbReference>
<dbReference type="KEGG" id="blq:L21SP5_02246"/>
<evidence type="ECO:0000256" key="1">
    <source>
        <dbReference type="SAM" id="Phobius"/>
    </source>
</evidence>
<gene>
    <name evidence="3" type="ORF">L21SP5_02246</name>
</gene>
<dbReference type="PATRIC" id="fig|1307839.3.peg.2366"/>
<name>A0A0S2I0V9_9BACT</name>
<keyword evidence="4" id="KW-1185">Reference proteome</keyword>
<keyword evidence="1" id="KW-0812">Transmembrane</keyword>
<evidence type="ECO:0000313" key="3">
    <source>
        <dbReference type="EMBL" id="ALO15879.1"/>
    </source>
</evidence>
<dbReference type="OrthoDB" id="1524740at2"/>
<dbReference type="InterPro" id="IPR013229">
    <property type="entry name" value="PEGA"/>
</dbReference>
<dbReference type="RefSeq" id="WP_057953300.1">
    <property type="nucleotide sequence ID" value="NZ_CP013118.1"/>
</dbReference>
<proteinExistence type="predicted"/>
<protein>
    <submittedName>
        <fullName evidence="3">PEGA domain protein</fullName>
    </submittedName>
</protein>
<accession>A0A0S2I0V9</accession>
<organism evidence="3 4">
    <name type="scientific">Salinivirga cyanobacteriivorans</name>
    <dbReference type="NCBI Taxonomy" id="1307839"/>
    <lineage>
        <taxon>Bacteria</taxon>
        <taxon>Pseudomonadati</taxon>
        <taxon>Bacteroidota</taxon>
        <taxon>Bacteroidia</taxon>
        <taxon>Bacteroidales</taxon>
        <taxon>Salinivirgaceae</taxon>
        <taxon>Salinivirga</taxon>
    </lineage>
</organism>
<evidence type="ECO:0000259" key="2">
    <source>
        <dbReference type="Pfam" id="PF08308"/>
    </source>
</evidence>
<dbReference type="Proteomes" id="UP000064893">
    <property type="component" value="Chromosome"/>
</dbReference>